<feature type="transmembrane region" description="Helical" evidence="1">
    <location>
        <begin position="169"/>
        <end position="191"/>
    </location>
</feature>
<keyword evidence="1" id="KW-0472">Membrane</keyword>
<evidence type="ECO:0000313" key="2">
    <source>
        <dbReference type="EMBL" id="NYD42625.1"/>
    </source>
</evidence>
<keyword evidence="1" id="KW-0812">Transmembrane</keyword>
<accession>A0A7Y9JB65</accession>
<protein>
    <submittedName>
        <fullName evidence="2">ABC-type transport system involved in multi-copper enzyme maturation permease subunit</fullName>
    </submittedName>
</protein>
<comment type="caution">
    <text evidence="2">The sequence shown here is derived from an EMBL/GenBank/DDBJ whole genome shotgun (WGS) entry which is preliminary data.</text>
</comment>
<dbReference type="PANTHER" id="PTHR37305">
    <property type="entry name" value="INTEGRAL MEMBRANE PROTEIN-RELATED"/>
    <property type="match status" value="1"/>
</dbReference>
<keyword evidence="3" id="KW-1185">Reference proteome</keyword>
<sequence length="274" mass="28782">MSTTDARPGGVRSAVRVAPVTQGRVLASEWIKMRSLRSTMLTLLAAVIAMLALAWLVGWATNAHWSSMHPDERASFNPIDRSLAGVNLAQLAIGVLGVLLITGEYATGMIRATFAAAPRRLPVLWAKAALYAVVTFVLMLVSAFLAFLIGQHFLASHGTTLGAPHAWRAIVGVAAYLTLVGVLAIAFGCLIRSTAGGIATLFGLLLVLPGVGQLLPTSWQSHTLPYLPSNAGSAIFSARPDPTALSPATGLLVLCIWVAVALTAAAVMLRRRDA</sequence>
<feature type="transmembrane region" description="Helical" evidence="1">
    <location>
        <begin position="248"/>
        <end position="269"/>
    </location>
</feature>
<evidence type="ECO:0000313" key="3">
    <source>
        <dbReference type="Proteomes" id="UP000535511"/>
    </source>
</evidence>
<feature type="transmembrane region" description="Helical" evidence="1">
    <location>
        <begin position="40"/>
        <end position="60"/>
    </location>
</feature>
<feature type="transmembrane region" description="Helical" evidence="1">
    <location>
        <begin position="88"/>
        <end position="107"/>
    </location>
</feature>
<dbReference type="RefSeq" id="WP_179664244.1">
    <property type="nucleotide sequence ID" value="NZ_JACCBG010000001.1"/>
</dbReference>
<gene>
    <name evidence="2" type="ORF">BJZ21_002708</name>
</gene>
<dbReference type="Pfam" id="PF12730">
    <property type="entry name" value="ABC2_membrane_4"/>
    <property type="match status" value="1"/>
</dbReference>
<reference evidence="2 3" key="1">
    <citation type="submission" date="2020-07" db="EMBL/GenBank/DDBJ databases">
        <title>Sequencing the genomes of 1000 actinobacteria strains.</title>
        <authorList>
            <person name="Klenk H.-P."/>
        </authorList>
    </citation>
    <scope>NUCLEOTIDE SEQUENCE [LARGE SCALE GENOMIC DNA]</scope>
    <source>
        <strain evidence="2 3">DSM 21350</strain>
    </source>
</reference>
<keyword evidence="1" id="KW-1133">Transmembrane helix</keyword>
<feature type="transmembrane region" description="Helical" evidence="1">
    <location>
        <begin position="198"/>
        <end position="219"/>
    </location>
</feature>
<proteinExistence type="predicted"/>
<dbReference type="AlphaFoldDB" id="A0A7Y9JB65"/>
<feature type="transmembrane region" description="Helical" evidence="1">
    <location>
        <begin position="128"/>
        <end position="149"/>
    </location>
</feature>
<dbReference type="PANTHER" id="PTHR37305:SF1">
    <property type="entry name" value="MEMBRANE PROTEIN"/>
    <property type="match status" value="1"/>
</dbReference>
<dbReference type="EMBL" id="JACCBG010000001">
    <property type="protein sequence ID" value="NYD42625.1"/>
    <property type="molecule type" value="Genomic_DNA"/>
</dbReference>
<organism evidence="2 3">
    <name type="scientific">Nocardioides panaciterrulae</name>
    <dbReference type="NCBI Taxonomy" id="661492"/>
    <lineage>
        <taxon>Bacteria</taxon>
        <taxon>Bacillati</taxon>
        <taxon>Actinomycetota</taxon>
        <taxon>Actinomycetes</taxon>
        <taxon>Propionibacteriales</taxon>
        <taxon>Nocardioidaceae</taxon>
        <taxon>Nocardioides</taxon>
    </lineage>
</organism>
<name>A0A7Y9JB65_9ACTN</name>
<dbReference type="Proteomes" id="UP000535511">
    <property type="component" value="Unassembled WGS sequence"/>
</dbReference>
<evidence type="ECO:0000256" key="1">
    <source>
        <dbReference type="SAM" id="Phobius"/>
    </source>
</evidence>